<sequence>MPSQTASRRAPSAPARAQAAPPAQNAPGDVTVRIRPRPGLLGPVRLSQLIVVEAVAAAVLIGWVHGRIALIVGGAIGVLLLIAALLRFGGLPLGDSMRARAALKNRTRRAASAPQGPDVDPALAPVLECEPALRVVQHTIEADGVGTVRRDRREIGMVGDGTFLSAVIQIEAPDRPLRPVPGTVSLPLDLLAEGLRADDVVVDSVQLVQYAQPAPAPHLPEQALASRAYRELPHGATTPGLRMTWVSVRLDPELCRSAVAARGGGELGARKALQRAVDQLASRLSATGLRATVLDAAQVTSAIATATCPNPVTTTQGRGANAGQAAAAGAVARRTAETAKAWRCDDRWHRTYWVGQWPHLGPQTTPELVNLLTGTPVLGSSFALTLRQAGTGAVALSGHIRVIARGESELTAAARQLETRARSAGAGLVRLELEQVPGVLATLPLGGTR</sequence>
<feature type="domain" description="Type VII secretion system protein EccE" evidence="9">
    <location>
        <begin position="239"/>
        <end position="354"/>
    </location>
</feature>
<feature type="compositionally biased region" description="Low complexity" evidence="7">
    <location>
        <begin position="1"/>
        <end position="27"/>
    </location>
</feature>
<proteinExistence type="inferred from homology"/>
<protein>
    <submittedName>
        <fullName evidence="10">Type VII secretion protein EccE</fullName>
    </submittedName>
</protein>
<evidence type="ECO:0000256" key="1">
    <source>
        <dbReference type="ARBA" id="ARBA00004236"/>
    </source>
</evidence>
<evidence type="ECO:0000256" key="6">
    <source>
        <dbReference type="ARBA" id="ARBA00023136"/>
    </source>
</evidence>
<feature type="region of interest" description="Disordered" evidence="7">
    <location>
        <begin position="1"/>
        <end position="31"/>
    </location>
</feature>
<dbReference type="AlphaFoldDB" id="A0A931FHP4"/>
<keyword evidence="3" id="KW-1003">Cell membrane</keyword>
<keyword evidence="4 8" id="KW-0812">Transmembrane</keyword>
<dbReference type="RefSeq" id="WP_196198692.1">
    <property type="nucleotide sequence ID" value="NZ_JADPRT010000027.1"/>
</dbReference>
<evidence type="ECO:0000256" key="8">
    <source>
        <dbReference type="SAM" id="Phobius"/>
    </source>
</evidence>
<organism evidence="10 11">
    <name type="scientific">Streptacidiphilus fuscans</name>
    <dbReference type="NCBI Taxonomy" id="2789292"/>
    <lineage>
        <taxon>Bacteria</taxon>
        <taxon>Bacillati</taxon>
        <taxon>Actinomycetota</taxon>
        <taxon>Actinomycetes</taxon>
        <taxon>Kitasatosporales</taxon>
        <taxon>Streptomycetaceae</taxon>
        <taxon>Streptacidiphilus</taxon>
    </lineage>
</organism>
<dbReference type="InterPro" id="IPR050051">
    <property type="entry name" value="EccE_dom"/>
</dbReference>
<evidence type="ECO:0000256" key="3">
    <source>
        <dbReference type="ARBA" id="ARBA00022475"/>
    </source>
</evidence>
<name>A0A931FHP4_9ACTN</name>
<keyword evidence="5 8" id="KW-1133">Transmembrane helix</keyword>
<keyword evidence="6 8" id="KW-0472">Membrane</keyword>
<keyword evidence="11" id="KW-1185">Reference proteome</keyword>
<dbReference type="EMBL" id="JADPRT010000027">
    <property type="protein sequence ID" value="MBF9073848.1"/>
    <property type="molecule type" value="Genomic_DNA"/>
</dbReference>
<evidence type="ECO:0000256" key="7">
    <source>
        <dbReference type="SAM" id="MobiDB-lite"/>
    </source>
</evidence>
<feature type="transmembrane region" description="Helical" evidence="8">
    <location>
        <begin position="70"/>
        <end position="90"/>
    </location>
</feature>
<accession>A0A931FHP4</accession>
<reference evidence="10" key="1">
    <citation type="submission" date="2020-11" db="EMBL/GenBank/DDBJ databases">
        <title>Isolation and identification of active actinomycetes.</title>
        <authorList>
            <person name="Yu B."/>
        </authorList>
    </citation>
    <scope>NUCLEOTIDE SEQUENCE</scope>
    <source>
        <strain evidence="10">NEAU-YB345</strain>
    </source>
</reference>
<dbReference type="Proteomes" id="UP000657385">
    <property type="component" value="Unassembled WGS sequence"/>
</dbReference>
<dbReference type="NCBIfam" id="TIGR03923">
    <property type="entry name" value="T7SS_EccE"/>
    <property type="match status" value="1"/>
</dbReference>
<dbReference type="InterPro" id="IPR021368">
    <property type="entry name" value="T7SS_EccE"/>
</dbReference>
<evidence type="ECO:0000259" key="9">
    <source>
        <dbReference type="Pfam" id="PF11203"/>
    </source>
</evidence>
<comment type="subcellular location">
    <subcellularLocation>
        <location evidence="1">Cell membrane</location>
    </subcellularLocation>
</comment>
<dbReference type="GO" id="GO:0005886">
    <property type="term" value="C:plasma membrane"/>
    <property type="evidence" value="ECO:0007669"/>
    <property type="project" value="UniProtKB-SubCell"/>
</dbReference>
<comment type="caution">
    <text evidence="10">The sequence shown here is derived from an EMBL/GenBank/DDBJ whole genome shotgun (WGS) entry which is preliminary data.</text>
</comment>
<evidence type="ECO:0000313" key="10">
    <source>
        <dbReference type="EMBL" id="MBF9073848.1"/>
    </source>
</evidence>
<gene>
    <name evidence="10" type="primary">eccE</name>
    <name evidence="10" type="ORF">I2501_38130</name>
</gene>
<dbReference type="Pfam" id="PF11203">
    <property type="entry name" value="EccE"/>
    <property type="match status" value="1"/>
</dbReference>
<evidence type="ECO:0000256" key="5">
    <source>
        <dbReference type="ARBA" id="ARBA00022989"/>
    </source>
</evidence>
<evidence type="ECO:0000256" key="2">
    <source>
        <dbReference type="ARBA" id="ARBA00007759"/>
    </source>
</evidence>
<evidence type="ECO:0000313" key="11">
    <source>
        <dbReference type="Proteomes" id="UP000657385"/>
    </source>
</evidence>
<comment type="similarity">
    <text evidence="2">Belongs to the EccE family.</text>
</comment>
<evidence type="ECO:0000256" key="4">
    <source>
        <dbReference type="ARBA" id="ARBA00022692"/>
    </source>
</evidence>